<dbReference type="STRING" id="371042.NG99_20670"/>
<keyword evidence="3" id="KW-1185">Reference proteome</keyword>
<comment type="caution">
    <text evidence="2">The sequence shown here is derived from an EMBL/GenBank/DDBJ whole genome shotgun (WGS) entry which is preliminary data.</text>
</comment>
<evidence type="ECO:0000313" key="2">
    <source>
        <dbReference type="EMBL" id="KGT88891.1"/>
    </source>
</evidence>
<proteinExistence type="predicted"/>
<dbReference type="eggNOG" id="ENOG5032SZA">
    <property type="taxonomic scope" value="Bacteria"/>
</dbReference>
<dbReference type="Proteomes" id="UP000030351">
    <property type="component" value="Unassembled WGS sequence"/>
</dbReference>
<name>A0A0A3YU48_9GAMM</name>
<evidence type="ECO:0000313" key="3">
    <source>
        <dbReference type="Proteomes" id="UP000030351"/>
    </source>
</evidence>
<keyword evidence="2" id="KW-0449">Lipoprotein</keyword>
<sequence length="107" mass="11659">MFRFCTVFAVVLLLYGCALKQYPASPPVSVVQTTQLDCGGVRKEIASQQQVQLKIDQTGKFDGLTVLGFLGDFGIGNGVAKSVAQKHADQRMAQLKALEKTRCQPRV</sequence>
<feature type="signal peptide" evidence="1">
    <location>
        <begin position="1"/>
        <end position="20"/>
    </location>
</feature>
<feature type="chain" id="PRO_5002005648" evidence="1">
    <location>
        <begin position="21"/>
        <end position="107"/>
    </location>
</feature>
<organism evidence="2 3">
    <name type="scientific">Erwinia typographi</name>
    <dbReference type="NCBI Taxonomy" id="371042"/>
    <lineage>
        <taxon>Bacteria</taxon>
        <taxon>Pseudomonadati</taxon>
        <taxon>Pseudomonadota</taxon>
        <taxon>Gammaproteobacteria</taxon>
        <taxon>Enterobacterales</taxon>
        <taxon>Erwiniaceae</taxon>
        <taxon>Erwinia</taxon>
    </lineage>
</organism>
<dbReference type="AlphaFoldDB" id="A0A0A3YU48"/>
<evidence type="ECO:0000256" key="1">
    <source>
        <dbReference type="SAM" id="SignalP"/>
    </source>
</evidence>
<accession>A0A0A3YU48</accession>
<dbReference type="EMBL" id="JRUQ01000059">
    <property type="protein sequence ID" value="KGT88891.1"/>
    <property type="molecule type" value="Genomic_DNA"/>
</dbReference>
<reference evidence="2 3" key="1">
    <citation type="submission" date="2014-10" db="EMBL/GenBank/DDBJ databases">
        <title>Genome sequence of Erwinia typographi M043b.</title>
        <authorList>
            <person name="Chan K.-G."/>
            <person name="Tan W.-S."/>
        </authorList>
    </citation>
    <scope>NUCLEOTIDE SEQUENCE [LARGE SCALE GENOMIC DNA]</scope>
    <source>
        <strain evidence="2 3">M043b</strain>
    </source>
</reference>
<dbReference type="PROSITE" id="PS51257">
    <property type="entry name" value="PROKAR_LIPOPROTEIN"/>
    <property type="match status" value="1"/>
</dbReference>
<dbReference type="OrthoDB" id="7206526at2"/>
<protein>
    <submittedName>
        <fullName evidence="2">Lipoprotein</fullName>
    </submittedName>
</protein>
<gene>
    <name evidence="2" type="ORF">NG99_20670</name>
</gene>
<keyword evidence="1" id="KW-0732">Signal</keyword>